<dbReference type="EMBL" id="QKWP01001472">
    <property type="protein sequence ID" value="RIB08706.1"/>
    <property type="molecule type" value="Genomic_DNA"/>
</dbReference>
<sequence length="89" mass="10856">MKMKKTLEFLNQIHYGFITVNVLLPFQNRMYKAKNSVIKQISVIKTSIVTNFLIIARRLYYNIIKIILRFIYMYIRFISFFFIIALYFL</sequence>
<evidence type="ECO:0000313" key="2">
    <source>
        <dbReference type="EMBL" id="RIB08706.1"/>
    </source>
</evidence>
<organism evidence="2 3">
    <name type="scientific">Gigaspora rosea</name>
    <dbReference type="NCBI Taxonomy" id="44941"/>
    <lineage>
        <taxon>Eukaryota</taxon>
        <taxon>Fungi</taxon>
        <taxon>Fungi incertae sedis</taxon>
        <taxon>Mucoromycota</taxon>
        <taxon>Glomeromycotina</taxon>
        <taxon>Glomeromycetes</taxon>
        <taxon>Diversisporales</taxon>
        <taxon>Gigasporaceae</taxon>
        <taxon>Gigaspora</taxon>
    </lineage>
</organism>
<dbReference type="Proteomes" id="UP000266673">
    <property type="component" value="Unassembled WGS sequence"/>
</dbReference>
<protein>
    <submittedName>
        <fullName evidence="2">Uncharacterized protein</fullName>
    </submittedName>
</protein>
<name>A0A397UNJ9_9GLOM</name>
<feature type="transmembrane region" description="Helical" evidence="1">
    <location>
        <begin position="66"/>
        <end position="88"/>
    </location>
</feature>
<keyword evidence="1" id="KW-1133">Transmembrane helix</keyword>
<keyword evidence="1" id="KW-0812">Transmembrane</keyword>
<comment type="caution">
    <text evidence="2">The sequence shown here is derived from an EMBL/GenBank/DDBJ whole genome shotgun (WGS) entry which is preliminary data.</text>
</comment>
<proteinExistence type="predicted"/>
<reference evidence="2 3" key="1">
    <citation type="submission" date="2018-06" db="EMBL/GenBank/DDBJ databases">
        <title>Comparative genomics reveals the genomic features of Rhizophagus irregularis, R. cerebriforme, R. diaphanum and Gigaspora rosea, and their symbiotic lifestyle signature.</title>
        <authorList>
            <person name="Morin E."/>
            <person name="San Clemente H."/>
            <person name="Chen E.C.H."/>
            <person name="De La Providencia I."/>
            <person name="Hainaut M."/>
            <person name="Kuo A."/>
            <person name="Kohler A."/>
            <person name="Murat C."/>
            <person name="Tang N."/>
            <person name="Roy S."/>
            <person name="Loubradou J."/>
            <person name="Henrissat B."/>
            <person name="Grigoriev I.V."/>
            <person name="Corradi N."/>
            <person name="Roux C."/>
            <person name="Martin F.M."/>
        </authorList>
    </citation>
    <scope>NUCLEOTIDE SEQUENCE [LARGE SCALE GENOMIC DNA]</scope>
    <source>
        <strain evidence="2 3">DAOM 194757</strain>
    </source>
</reference>
<gene>
    <name evidence="2" type="ORF">C2G38_2110461</name>
</gene>
<keyword evidence="3" id="KW-1185">Reference proteome</keyword>
<evidence type="ECO:0000256" key="1">
    <source>
        <dbReference type="SAM" id="Phobius"/>
    </source>
</evidence>
<evidence type="ECO:0000313" key="3">
    <source>
        <dbReference type="Proteomes" id="UP000266673"/>
    </source>
</evidence>
<accession>A0A397UNJ9</accession>
<dbReference type="AlphaFoldDB" id="A0A397UNJ9"/>
<keyword evidence="1" id="KW-0472">Membrane</keyword>